<feature type="region of interest" description="Disordered" evidence="1">
    <location>
        <begin position="213"/>
        <end position="232"/>
    </location>
</feature>
<name>A0A2S2CSF4_9PROT</name>
<accession>A0A2S2CSF4</accession>
<gene>
    <name evidence="3" type="ORF">DEW08_15265</name>
</gene>
<keyword evidence="4" id="KW-1185">Reference proteome</keyword>
<dbReference type="Pfam" id="PF08378">
    <property type="entry name" value="NERD"/>
    <property type="match status" value="1"/>
</dbReference>
<evidence type="ECO:0000256" key="1">
    <source>
        <dbReference type="SAM" id="MobiDB-lite"/>
    </source>
</evidence>
<evidence type="ECO:0000259" key="2">
    <source>
        <dbReference type="PROSITE" id="PS50965"/>
    </source>
</evidence>
<feature type="domain" description="NERD" evidence="2">
    <location>
        <begin position="18"/>
        <end position="135"/>
    </location>
</feature>
<protein>
    <recommendedName>
        <fullName evidence="2">NERD domain-containing protein</fullName>
    </recommendedName>
</protein>
<dbReference type="KEGG" id="azz:DEW08_15265"/>
<dbReference type="InterPro" id="IPR011528">
    <property type="entry name" value="NERD"/>
</dbReference>
<dbReference type="PROSITE" id="PS50965">
    <property type="entry name" value="NERD"/>
    <property type="match status" value="1"/>
</dbReference>
<organism evidence="3 4">
    <name type="scientific">Azospirillum thermophilum</name>
    <dbReference type="NCBI Taxonomy" id="2202148"/>
    <lineage>
        <taxon>Bacteria</taxon>
        <taxon>Pseudomonadati</taxon>
        <taxon>Pseudomonadota</taxon>
        <taxon>Alphaproteobacteria</taxon>
        <taxon>Rhodospirillales</taxon>
        <taxon>Azospirillaceae</taxon>
        <taxon>Azospirillum</taxon>
    </lineage>
</organism>
<sequence>MILKEPDRPTGNDRFSRAGHKAEEQMAFYLRRVFGDRRDVVVLNGLRLVRGGDAAQIDHLVLSRFGVIIVESKSVSTRIQVNEHKEWSRFHDGDWHGMQSPIIQARLQADFLLKYLEAEVPAELRTRQGFRRPFTTLRCDILVAVSDQGIIGRPANPPLPELLKADQVTERILDLLTDQAGGGGLLGSLASRFKGWSQEQLSAVAGFLRERHSPLHPSDAPVRQPAPKPAQPATIMRPAQPATIMRPAQPAAATGPALPAVRMPVTFTVTPPLDGKAVPGPAAAVVHPAVPAGRPPVRRPFSSVAGTPTTQPPAAVPPTPPAPAACALPEKRCRHCGSSDVEVQRGYSFHLHCRACDGKSRLPLACDKPDCARIVRQEGNQLLAVCKPCGSSVPYAELTPARTQRGARAG</sequence>
<dbReference type="EMBL" id="CP029353">
    <property type="protein sequence ID" value="AWK87399.1"/>
    <property type="molecule type" value="Genomic_DNA"/>
</dbReference>
<dbReference type="AlphaFoldDB" id="A0A2S2CSF4"/>
<dbReference type="Proteomes" id="UP000245629">
    <property type="component" value="Chromosome 2"/>
</dbReference>
<reference evidence="4" key="1">
    <citation type="submission" date="2018-05" db="EMBL/GenBank/DDBJ databases">
        <title>Azospirillum thermophila sp. nov., a novel isolated from hot spring.</title>
        <authorList>
            <person name="Zhao Z."/>
        </authorList>
    </citation>
    <scope>NUCLEOTIDE SEQUENCE [LARGE SCALE GENOMIC DNA]</scope>
    <source>
        <strain evidence="4">CFH 70021</strain>
    </source>
</reference>
<proteinExistence type="predicted"/>
<evidence type="ECO:0000313" key="4">
    <source>
        <dbReference type="Proteomes" id="UP000245629"/>
    </source>
</evidence>
<evidence type="ECO:0000313" key="3">
    <source>
        <dbReference type="EMBL" id="AWK87399.1"/>
    </source>
</evidence>